<evidence type="ECO:0000256" key="2">
    <source>
        <dbReference type="ARBA" id="ARBA00012274"/>
    </source>
</evidence>
<dbReference type="NCBIfam" id="TIGR03905">
    <property type="entry name" value="TIGR03905_4_Cys"/>
    <property type="match status" value="1"/>
</dbReference>
<evidence type="ECO:0000256" key="1">
    <source>
        <dbReference type="ARBA" id="ARBA00007405"/>
    </source>
</evidence>
<dbReference type="Proteomes" id="UP000435649">
    <property type="component" value="Unassembled WGS sequence"/>
</dbReference>
<proteinExistence type="inferred from homology"/>
<keyword evidence="4" id="KW-0547">Nucleotide-binding</keyword>
<dbReference type="GO" id="GO:0071897">
    <property type="term" value="P:DNA biosynthetic process"/>
    <property type="evidence" value="ECO:0007669"/>
    <property type="project" value="UniProtKB-KW"/>
</dbReference>
<evidence type="ECO:0000259" key="6">
    <source>
        <dbReference type="Pfam" id="PF12637"/>
    </source>
</evidence>
<dbReference type="GO" id="GO:0004748">
    <property type="term" value="F:ribonucleoside-diphosphate reductase activity, thioredoxin disulfide as acceptor"/>
    <property type="evidence" value="ECO:0007669"/>
    <property type="project" value="UniProtKB-EC"/>
</dbReference>
<dbReference type="EMBL" id="VUNS01000002">
    <property type="protein sequence ID" value="MST96147.1"/>
    <property type="molecule type" value="Genomic_DNA"/>
</dbReference>
<feature type="domain" description="TSCPD" evidence="6">
    <location>
        <begin position="7"/>
        <end position="81"/>
    </location>
</feature>
<protein>
    <recommendedName>
        <fullName evidence="2">ribonucleoside-diphosphate reductase</fullName>
        <ecNumber evidence="2">1.17.4.1</ecNumber>
    </recommendedName>
</protein>
<organism evidence="7 8">
    <name type="scientific">Victivallis lenta</name>
    <dbReference type="NCBI Taxonomy" id="2606640"/>
    <lineage>
        <taxon>Bacteria</taxon>
        <taxon>Pseudomonadati</taxon>
        <taxon>Lentisphaerota</taxon>
        <taxon>Lentisphaeria</taxon>
        <taxon>Victivallales</taxon>
        <taxon>Victivallaceae</taxon>
        <taxon>Victivallis</taxon>
    </lineage>
</organism>
<name>A0A844FY21_9BACT</name>
<comment type="caution">
    <text evidence="7">The sequence shown here is derived from an EMBL/GenBank/DDBJ whole genome shotgun (WGS) entry which is preliminary data.</text>
</comment>
<evidence type="ECO:0000256" key="4">
    <source>
        <dbReference type="ARBA" id="ARBA00022741"/>
    </source>
</evidence>
<keyword evidence="3" id="KW-0237">DNA synthesis</keyword>
<dbReference type="InterPro" id="IPR023806">
    <property type="entry name" value="CHP03905"/>
</dbReference>
<accession>A0A844FY21</accession>
<dbReference type="EC" id="1.17.4.1" evidence="2"/>
<evidence type="ECO:0000256" key="5">
    <source>
        <dbReference type="ARBA" id="ARBA00047754"/>
    </source>
</evidence>
<keyword evidence="8" id="KW-1185">Reference proteome</keyword>
<dbReference type="RefSeq" id="WP_106054743.1">
    <property type="nucleotide sequence ID" value="NZ_DBFCGB010000047.1"/>
</dbReference>
<gene>
    <name evidence="7" type="ORF">FYJ85_03690</name>
</gene>
<dbReference type="AlphaFoldDB" id="A0A844FY21"/>
<dbReference type="GO" id="GO:0000166">
    <property type="term" value="F:nucleotide binding"/>
    <property type="evidence" value="ECO:0007669"/>
    <property type="project" value="UniProtKB-KW"/>
</dbReference>
<reference evidence="7 8" key="1">
    <citation type="submission" date="2019-08" db="EMBL/GenBank/DDBJ databases">
        <title>In-depth cultivation of the pig gut microbiome towards novel bacterial diversity and tailored functional studies.</title>
        <authorList>
            <person name="Wylensek D."/>
            <person name="Hitch T.C.A."/>
            <person name="Clavel T."/>
        </authorList>
    </citation>
    <scope>NUCLEOTIDE SEQUENCE [LARGE SCALE GENOMIC DNA]</scope>
    <source>
        <strain evidence="7 8">BBE-744-WT-12</strain>
    </source>
</reference>
<sequence>MTYQFQTSDLVCSRMIEIELDDRGERVKRVQFVGGCPGNLAGIGRLAAGMTPEELIDRLQGIRCGGKPTSCPDQLATALREIAAKKNA</sequence>
<dbReference type="Pfam" id="PF12637">
    <property type="entry name" value="TSCPD"/>
    <property type="match status" value="1"/>
</dbReference>
<evidence type="ECO:0000313" key="8">
    <source>
        <dbReference type="Proteomes" id="UP000435649"/>
    </source>
</evidence>
<comment type="catalytic activity">
    <reaction evidence="5">
        <text>a 2'-deoxyribonucleoside 5'-diphosphate + [thioredoxin]-disulfide + H2O = a ribonucleoside 5'-diphosphate + [thioredoxin]-dithiol</text>
        <dbReference type="Rhea" id="RHEA:23252"/>
        <dbReference type="Rhea" id="RHEA-COMP:10698"/>
        <dbReference type="Rhea" id="RHEA-COMP:10700"/>
        <dbReference type="ChEBI" id="CHEBI:15377"/>
        <dbReference type="ChEBI" id="CHEBI:29950"/>
        <dbReference type="ChEBI" id="CHEBI:50058"/>
        <dbReference type="ChEBI" id="CHEBI:57930"/>
        <dbReference type="ChEBI" id="CHEBI:73316"/>
        <dbReference type="EC" id="1.17.4.1"/>
    </reaction>
</comment>
<dbReference type="InterPro" id="IPR024434">
    <property type="entry name" value="TSCPD_dom"/>
</dbReference>
<comment type="similarity">
    <text evidence="1">Belongs to the ribonucleoside diphosphate reductase class-2 family.</text>
</comment>
<evidence type="ECO:0000256" key="3">
    <source>
        <dbReference type="ARBA" id="ARBA00022634"/>
    </source>
</evidence>
<evidence type="ECO:0000313" key="7">
    <source>
        <dbReference type="EMBL" id="MST96147.1"/>
    </source>
</evidence>